<organism evidence="2 3">
    <name type="scientific">Linum tenue</name>
    <dbReference type="NCBI Taxonomy" id="586396"/>
    <lineage>
        <taxon>Eukaryota</taxon>
        <taxon>Viridiplantae</taxon>
        <taxon>Streptophyta</taxon>
        <taxon>Embryophyta</taxon>
        <taxon>Tracheophyta</taxon>
        <taxon>Spermatophyta</taxon>
        <taxon>Magnoliopsida</taxon>
        <taxon>eudicotyledons</taxon>
        <taxon>Gunneridae</taxon>
        <taxon>Pentapetalae</taxon>
        <taxon>rosids</taxon>
        <taxon>fabids</taxon>
        <taxon>Malpighiales</taxon>
        <taxon>Linaceae</taxon>
        <taxon>Linum</taxon>
    </lineage>
</organism>
<dbReference type="CDD" id="cd22160">
    <property type="entry name" value="F-box_AtFBL13-like"/>
    <property type="match status" value="1"/>
</dbReference>
<dbReference type="PROSITE" id="PS50181">
    <property type="entry name" value="FBOX"/>
    <property type="match status" value="1"/>
</dbReference>
<sequence>MSNLQGTSLDAATFRLLLQVPYRDASHGLVTEAEARLQNPLSGMVGKIIALQQELRFLREELANAQQKQHLPCLGDVWTFRDGFQNPFCSPRQLSSASVSSDCGRRSEQFGFAAASITSRKAMRNRGSCDCELRKAAKRRRKNDEEEGNTTSAAIDRLSHLPQPILSHILSFLDTKSAVQTAVLSRVWRSTWKHVPVLHFRRDSFVHVLTFKRFVRLVLSSRCQNSVRRVSYALNAEPLDAIDKITFGRVIKYALSHDTQQLVLDAGNARFYEFPRLFGSISNCNLKSLELRHIILCGRVRSSVFPMLTTLNLFRCHLDTLDHYEPDIDLISNFPCLMNLVMRKMRCIGPQPVIKVHGPQLVSLELDGMECFEIEIFAPKLKSFQFVTPLYQVDITDPTGWWTDQEYHRGAVQQYLHSFFQGLHDAKSLKLDTYEIQGLRKISGFLEEQPSPFRILDKAGTPKGFSKLTLLSLDRADASLLIAQGTCRVSKQYLHSLFQGLHIAKSLESSTVKGPKMYR</sequence>
<feature type="domain" description="F-box" evidence="1">
    <location>
        <begin position="155"/>
        <end position="203"/>
    </location>
</feature>
<gene>
    <name evidence="2" type="ORF">LITE_LOCUS15902</name>
</gene>
<evidence type="ECO:0000313" key="2">
    <source>
        <dbReference type="EMBL" id="CAI0413352.1"/>
    </source>
</evidence>
<dbReference type="Gene3D" id="1.20.1280.50">
    <property type="match status" value="1"/>
</dbReference>
<dbReference type="SUPFAM" id="SSF52058">
    <property type="entry name" value="L domain-like"/>
    <property type="match status" value="1"/>
</dbReference>
<dbReference type="Proteomes" id="UP001154282">
    <property type="component" value="Unassembled WGS sequence"/>
</dbReference>
<dbReference type="InterPro" id="IPR036047">
    <property type="entry name" value="F-box-like_dom_sf"/>
</dbReference>
<dbReference type="SUPFAM" id="SSF81383">
    <property type="entry name" value="F-box domain"/>
    <property type="match status" value="1"/>
</dbReference>
<dbReference type="InterPro" id="IPR053781">
    <property type="entry name" value="F-box_AtFBL13-like"/>
</dbReference>
<dbReference type="InterPro" id="IPR053197">
    <property type="entry name" value="F-box_SCFL_complex_component"/>
</dbReference>
<dbReference type="EMBL" id="CAMGYJ010000005">
    <property type="protein sequence ID" value="CAI0413352.1"/>
    <property type="molecule type" value="Genomic_DNA"/>
</dbReference>
<dbReference type="SMART" id="SM00256">
    <property type="entry name" value="FBOX"/>
    <property type="match status" value="1"/>
</dbReference>
<feature type="non-terminal residue" evidence="2">
    <location>
        <position position="519"/>
    </location>
</feature>
<evidence type="ECO:0000313" key="3">
    <source>
        <dbReference type="Proteomes" id="UP001154282"/>
    </source>
</evidence>
<protein>
    <recommendedName>
        <fullName evidence="1">F-box domain-containing protein</fullName>
    </recommendedName>
</protein>
<proteinExistence type="predicted"/>
<name>A0AAV0JTP0_9ROSI</name>
<keyword evidence="3" id="KW-1185">Reference proteome</keyword>
<dbReference type="AlphaFoldDB" id="A0AAV0JTP0"/>
<comment type="caution">
    <text evidence="2">The sequence shown here is derived from an EMBL/GenBank/DDBJ whole genome shotgun (WGS) entry which is preliminary data.</text>
</comment>
<evidence type="ECO:0000259" key="1">
    <source>
        <dbReference type="PROSITE" id="PS50181"/>
    </source>
</evidence>
<dbReference type="Pfam" id="PF00646">
    <property type="entry name" value="F-box"/>
    <property type="match status" value="1"/>
</dbReference>
<accession>A0AAV0JTP0</accession>
<dbReference type="PANTHER" id="PTHR34223">
    <property type="entry name" value="OS11G0201299 PROTEIN"/>
    <property type="match status" value="1"/>
</dbReference>
<dbReference type="InterPro" id="IPR001810">
    <property type="entry name" value="F-box_dom"/>
</dbReference>
<reference evidence="2" key="1">
    <citation type="submission" date="2022-08" db="EMBL/GenBank/DDBJ databases">
        <authorList>
            <person name="Gutierrez-Valencia J."/>
        </authorList>
    </citation>
    <scope>NUCLEOTIDE SEQUENCE</scope>
</reference>
<dbReference type="PANTHER" id="PTHR34223:SF51">
    <property type="entry name" value="OS06G0556300 PROTEIN"/>
    <property type="match status" value="1"/>
</dbReference>